<dbReference type="GO" id="GO:0006352">
    <property type="term" value="P:DNA-templated transcription initiation"/>
    <property type="evidence" value="ECO:0007669"/>
    <property type="project" value="InterPro"/>
</dbReference>
<dbReference type="GO" id="GO:0016987">
    <property type="term" value="F:sigma factor activity"/>
    <property type="evidence" value="ECO:0007669"/>
    <property type="project" value="UniProtKB-KW"/>
</dbReference>
<dbReference type="InterPro" id="IPR036388">
    <property type="entry name" value="WH-like_DNA-bd_sf"/>
</dbReference>
<reference evidence="7 8" key="1">
    <citation type="submission" date="2019-07" db="EMBL/GenBank/DDBJ databases">
        <title>Whole genome shotgun sequence of Adhaeribacter aerolatus NBRC 106133.</title>
        <authorList>
            <person name="Hosoyama A."/>
            <person name="Uohara A."/>
            <person name="Ohji S."/>
            <person name="Ichikawa N."/>
        </authorList>
    </citation>
    <scope>NUCLEOTIDE SEQUENCE [LARGE SCALE GENOMIC DNA]</scope>
    <source>
        <strain evidence="7 8">NBRC 106133</strain>
    </source>
</reference>
<dbReference type="CDD" id="cd06171">
    <property type="entry name" value="Sigma70_r4"/>
    <property type="match status" value="1"/>
</dbReference>
<dbReference type="SUPFAM" id="SSF88659">
    <property type="entry name" value="Sigma3 and sigma4 domains of RNA polymerase sigma factors"/>
    <property type="match status" value="1"/>
</dbReference>
<dbReference type="PANTHER" id="PTHR43133">
    <property type="entry name" value="RNA POLYMERASE ECF-TYPE SIGMA FACTO"/>
    <property type="match status" value="1"/>
</dbReference>
<dbReference type="InterPro" id="IPR013324">
    <property type="entry name" value="RNA_pol_sigma_r3/r4-like"/>
</dbReference>
<dbReference type="PANTHER" id="PTHR43133:SF62">
    <property type="entry name" value="RNA POLYMERASE SIGMA FACTOR SIGZ"/>
    <property type="match status" value="1"/>
</dbReference>
<evidence type="ECO:0000256" key="4">
    <source>
        <dbReference type="ARBA" id="ARBA00023163"/>
    </source>
</evidence>
<dbReference type="NCBIfam" id="TIGR02937">
    <property type="entry name" value="sigma70-ECF"/>
    <property type="match status" value="1"/>
</dbReference>
<keyword evidence="8" id="KW-1185">Reference proteome</keyword>
<dbReference type="Pfam" id="PF04542">
    <property type="entry name" value="Sigma70_r2"/>
    <property type="match status" value="1"/>
</dbReference>
<gene>
    <name evidence="7" type="primary">sigZ</name>
    <name evidence="7" type="ORF">AAE02nite_39080</name>
</gene>
<dbReference type="Proteomes" id="UP000321532">
    <property type="component" value="Unassembled WGS sequence"/>
</dbReference>
<evidence type="ECO:0000256" key="1">
    <source>
        <dbReference type="ARBA" id="ARBA00010641"/>
    </source>
</evidence>
<dbReference type="Gene3D" id="1.10.1740.10">
    <property type="match status" value="1"/>
</dbReference>
<evidence type="ECO:0000259" key="5">
    <source>
        <dbReference type="Pfam" id="PF04542"/>
    </source>
</evidence>
<dbReference type="InterPro" id="IPR007627">
    <property type="entry name" value="RNA_pol_sigma70_r2"/>
</dbReference>
<comment type="similarity">
    <text evidence="1">Belongs to the sigma-70 factor family. ECF subfamily.</text>
</comment>
<evidence type="ECO:0000313" key="8">
    <source>
        <dbReference type="Proteomes" id="UP000321532"/>
    </source>
</evidence>
<feature type="domain" description="RNA polymerase sigma factor 70 region 4 type 2" evidence="6">
    <location>
        <begin position="119"/>
        <end position="166"/>
    </location>
</feature>
<dbReference type="InterPro" id="IPR039425">
    <property type="entry name" value="RNA_pol_sigma-70-like"/>
</dbReference>
<evidence type="ECO:0000256" key="3">
    <source>
        <dbReference type="ARBA" id="ARBA00023082"/>
    </source>
</evidence>
<dbReference type="InterPro" id="IPR013249">
    <property type="entry name" value="RNA_pol_sigma70_r4_t2"/>
</dbReference>
<dbReference type="Gene3D" id="1.10.10.10">
    <property type="entry name" value="Winged helix-like DNA-binding domain superfamily/Winged helix DNA-binding domain"/>
    <property type="match status" value="1"/>
</dbReference>
<dbReference type="SUPFAM" id="SSF88946">
    <property type="entry name" value="Sigma2 domain of RNA polymerase sigma factors"/>
    <property type="match status" value="1"/>
</dbReference>
<dbReference type="AlphaFoldDB" id="A0A512B2S4"/>
<dbReference type="GO" id="GO:0003677">
    <property type="term" value="F:DNA binding"/>
    <property type="evidence" value="ECO:0007669"/>
    <property type="project" value="InterPro"/>
</dbReference>
<evidence type="ECO:0000256" key="2">
    <source>
        <dbReference type="ARBA" id="ARBA00023015"/>
    </source>
</evidence>
<accession>A0A512B2S4</accession>
<evidence type="ECO:0000259" key="6">
    <source>
        <dbReference type="Pfam" id="PF08281"/>
    </source>
</evidence>
<name>A0A512B2S4_9BACT</name>
<keyword evidence="3" id="KW-0731">Sigma factor</keyword>
<dbReference type="Pfam" id="PF08281">
    <property type="entry name" value="Sigma70_r4_2"/>
    <property type="match status" value="1"/>
</dbReference>
<evidence type="ECO:0000313" key="7">
    <source>
        <dbReference type="EMBL" id="GEO06244.1"/>
    </source>
</evidence>
<organism evidence="7 8">
    <name type="scientific">Adhaeribacter aerolatus</name>
    <dbReference type="NCBI Taxonomy" id="670289"/>
    <lineage>
        <taxon>Bacteria</taxon>
        <taxon>Pseudomonadati</taxon>
        <taxon>Bacteroidota</taxon>
        <taxon>Cytophagia</taxon>
        <taxon>Cytophagales</taxon>
        <taxon>Hymenobacteraceae</taxon>
        <taxon>Adhaeribacter</taxon>
    </lineage>
</organism>
<comment type="caution">
    <text evidence="7">The sequence shown here is derived from an EMBL/GenBank/DDBJ whole genome shotgun (WGS) entry which is preliminary data.</text>
</comment>
<dbReference type="OrthoDB" id="9780326at2"/>
<dbReference type="InterPro" id="IPR014284">
    <property type="entry name" value="RNA_pol_sigma-70_dom"/>
</dbReference>
<keyword evidence="2" id="KW-0805">Transcription regulation</keyword>
<dbReference type="EMBL" id="BJYS01000033">
    <property type="protein sequence ID" value="GEO06244.1"/>
    <property type="molecule type" value="Genomic_DNA"/>
</dbReference>
<keyword evidence="4" id="KW-0804">Transcription</keyword>
<protein>
    <submittedName>
        <fullName evidence="7">RNA polymerase sigma factor SigZ</fullName>
    </submittedName>
</protein>
<proteinExistence type="inferred from homology"/>
<dbReference type="InterPro" id="IPR013325">
    <property type="entry name" value="RNA_pol_sigma_r2"/>
</dbReference>
<sequence>MNNQTENNCCQTAPALCGQVAPFFLAYEEKLKGFIQKQVRDTDATHDIAQGLFLKIYQHCESLPEIKNPKAWLYQVTRNAVMDYFRMNKPGLSLEVAEETLSENDGNFAQDVLELVAPLISMLPEKYAQPLYLSDIQGLSHKDIAAQLNLSLSNTKSRIQRGREKLKVLFQECCYLELDRSGRIMQAEARPDCLPLQQLLDKKQ</sequence>
<feature type="domain" description="RNA polymerase sigma-70 region 2" evidence="5">
    <location>
        <begin position="24"/>
        <end position="88"/>
    </location>
</feature>
<dbReference type="RefSeq" id="WP_146901880.1">
    <property type="nucleotide sequence ID" value="NZ_BJYS01000033.1"/>
</dbReference>